<name>A0ABD1ZA75_9MARC</name>
<dbReference type="PANTHER" id="PTHR21666:SF270">
    <property type="entry name" value="MUREIN HYDROLASE ACTIVATOR ENVC"/>
    <property type="match status" value="1"/>
</dbReference>
<dbReference type="AlphaFoldDB" id="A0ABD1ZA75"/>
<reference evidence="3 4" key="1">
    <citation type="submission" date="2024-09" db="EMBL/GenBank/DDBJ databases">
        <title>Chromosome-scale assembly of Riccia fluitans.</title>
        <authorList>
            <person name="Paukszto L."/>
            <person name="Sawicki J."/>
            <person name="Karawczyk K."/>
            <person name="Piernik-Szablinska J."/>
            <person name="Szczecinska M."/>
            <person name="Mazdziarz M."/>
        </authorList>
    </citation>
    <scope>NUCLEOTIDE SEQUENCE [LARGE SCALE GENOMIC DNA]</scope>
    <source>
        <strain evidence="3">Rf_01</strain>
        <tissue evidence="3">Aerial parts of the thallus</tissue>
    </source>
</reference>
<dbReference type="InterPro" id="IPR016047">
    <property type="entry name" value="M23ase_b-sheet_dom"/>
</dbReference>
<evidence type="ECO:0000313" key="3">
    <source>
        <dbReference type="EMBL" id="KAL2644715.1"/>
    </source>
</evidence>
<comment type="caution">
    <text evidence="3">The sequence shown here is derived from an EMBL/GenBank/DDBJ whole genome shotgun (WGS) entry which is preliminary data.</text>
</comment>
<keyword evidence="4" id="KW-1185">Reference proteome</keyword>
<dbReference type="CDD" id="cd12797">
    <property type="entry name" value="M23_peptidase"/>
    <property type="match status" value="1"/>
</dbReference>
<protein>
    <recommendedName>
        <fullName evidence="2">M23ase beta-sheet core domain-containing protein</fullName>
    </recommendedName>
</protein>
<evidence type="ECO:0000256" key="1">
    <source>
        <dbReference type="SAM" id="MobiDB-lite"/>
    </source>
</evidence>
<sequence length="347" mass="39075">MIEADEIENAASHAKKLQSMDESPAMRECWEAVLKLQRASENREHNDQCHRGRSIENPRNVAQLMGVKRRQVANAINSIKQNISMVHHHNGFFQNGNNNHSEPSAFSFRNPLDSLSTFIHSVCEKVVSRMKQQDQGPLLASTSTTALAQLTSVATSGWSHFSDSDLRLDSWRRDPFFDAFLDGRDLEVLRQRRDRPTSVAEPSENTLLVAEEIFDRAVEGWSGFIRPVDPMWEVSSRFGPRWGRQHNGVDLAAPTGEPVLAADSGEVTYAGWEPGGYGNLVEITHRDGWKTLYAHNSKIFTWKGQLVRRGDCIATVGETGRATGPHLHWEIRDHLNKPIDPSDHINL</sequence>
<feature type="region of interest" description="Disordered" evidence="1">
    <location>
        <begin position="1"/>
        <end position="22"/>
    </location>
</feature>
<feature type="domain" description="M23ase beta-sheet core" evidence="2">
    <location>
        <begin position="245"/>
        <end position="341"/>
    </location>
</feature>
<gene>
    <name evidence="3" type="ORF">R1flu_012302</name>
</gene>
<dbReference type="EMBL" id="JBHFFA010000002">
    <property type="protein sequence ID" value="KAL2644715.1"/>
    <property type="molecule type" value="Genomic_DNA"/>
</dbReference>
<accession>A0ABD1ZA75</accession>
<proteinExistence type="predicted"/>
<dbReference type="SUPFAM" id="SSF51261">
    <property type="entry name" value="Duplicated hybrid motif"/>
    <property type="match status" value="1"/>
</dbReference>
<dbReference type="Pfam" id="PF01551">
    <property type="entry name" value="Peptidase_M23"/>
    <property type="match status" value="1"/>
</dbReference>
<dbReference type="InterPro" id="IPR050570">
    <property type="entry name" value="Cell_wall_metabolism_enzyme"/>
</dbReference>
<evidence type="ECO:0000259" key="2">
    <source>
        <dbReference type="Pfam" id="PF01551"/>
    </source>
</evidence>
<dbReference type="PANTHER" id="PTHR21666">
    <property type="entry name" value="PEPTIDASE-RELATED"/>
    <property type="match status" value="1"/>
</dbReference>
<dbReference type="InterPro" id="IPR011055">
    <property type="entry name" value="Dup_hybrid_motif"/>
</dbReference>
<organism evidence="3 4">
    <name type="scientific">Riccia fluitans</name>
    <dbReference type="NCBI Taxonomy" id="41844"/>
    <lineage>
        <taxon>Eukaryota</taxon>
        <taxon>Viridiplantae</taxon>
        <taxon>Streptophyta</taxon>
        <taxon>Embryophyta</taxon>
        <taxon>Marchantiophyta</taxon>
        <taxon>Marchantiopsida</taxon>
        <taxon>Marchantiidae</taxon>
        <taxon>Marchantiales</taxon>
        <taxon>Ricciaceae</taxon>
        <taxon>Riccia</taxon>
    </lineage>
</organism>
<dbReference type="Proteomes" id="UP001605036">
    <property type="component" value="Unassembled WGS sequence"/>
</dbReference>
<evidence type="ECO:0000313" key="4">
    <source>
        <dbReference type="Proteomes" id="UP001605036"/>
    </source>
</evidence>
<dbReference type="Gene3D" id="2.70.70.10">
    <property type="entry name" value="Glucose Permease (Domain IIA)"/>
    <property type="match status" value="1"/>
</dbReference>